<feature type="domain" description="AMP-dependent synthetase/ligase" evidence="7">
    <location>
        <begin position="1833"/>
        <end position="2257"/>
    </location>
</feature>
<protein>
    <recommendedName>
        <fullName evidence="4">long-chain-fatty-acid--CoA ligase</fullName>
        <ecNumber evidence="4">6.2.1.3</ecNumber>
    </recommendedName>
</protein>
<keyword evidence="3" id="KW-0443">Lipid metabolism</keyword>
<dbReference type="SUPFAM" id="SSF56801">
    <property type="entry name" value="Acetyl-CoA synthetase-like"/>
    <property type="match status" value="3"/>
</dbReference>
<feature type="domain" description="Anoctamin dimerisation" evidence="9">
    <location>
        <begin position="238"/>
        <end position="478"/>
    </location>
</feature>
<dbReference type="InterPro" id="IPR042099">
    <property type="entry name" value="ANL_N_sf"/>
</dbReference>
<dbReference type="InterPro" id="IPR032394">
    <property type="entry name" value="Anoct_dimer"/>
</dbReference>
<feature type="transmembrane region" description="Helical" evidence="6">
    <location>
        <begin position="490"/>
        <end position="519"/>
    </location>
</feature>
<keyword evidence="11" id="KW-1185">Reference proteome</keyword>
<evidence type="ECO:0000313" key="11">
    <source>
        <dbReference type="Proteomes" id="UP000183832"/>
    </source>
</evidence>
<feature type="domain" description="Anoctamin transmembrane" evidence="8">
    <location>
        <begin position="481"/>
        <end position="1053"/>
    </location>
</feature>
<evidence type="ECO:0000259" key="8">
    <source>
        <dbReference type="Pfam" id="PF04547"/>
    </source>
</evidence>
<keyword evidence="6" id="KW-0472">Membrane</keyword>
<feature type="compositionally biased region" description="Basic and acidic residues" evidence="5">
    <location>
        <begin position="189"/>
        <end position="201"/>
    </location>
</feature>
<feature type="compositionally biased region" description="Basic and acidic residues" evidence="5">
    <location>
        <begin position="219"/>
        <end position="235"/>
    </location>
</feature>
<dbReference type="InterPro" id="IPR049452">
    <property type="entry name" value="Anoctamin_TM"/>
</dbReference>
<dbReference type="GO" id="GO:0004467">
    <property type="term" value="F:long-chain fatty acid-CoA ligase activity"/>
    <property type="evidence" value="ECO:0007669"/>
    <property type="project" value="UniProtKB-EC"/>
</dbReference>
<dbReference type="GO" id="GO:0005783">
    <property type="term" value="C:endoplasmic reticulum"/>
    <property type="evidence" value="ECO:0007669"/>
    <property type="project" value="TreeGrafter"/>
</dbReference>
<evidence type="ECO:0000256" key="2">
    <source>
        <dbReference type="ARBA" id="ARBA00022832"/>
    </source>
</evidence>
<evidence type="ECO:0000259" key="9">
    <source>
        <dbReference type="Pfam" id="PF16178"/>
    </source>
</evidence>
<evidence type="ECO:0000313" key="10">
    <source>
        <dbReference type="EMBL" id="CRL03590.1"/>
    </source>
</evidence>
<dbReference type="Pfam" id="PF00501">
    <property type="entry name" value="AMP-binding"/>
    <property type="match status" value="3"/>
</dbReference>
<name>A0A1J1IWQ2_9DIPT</name>
<feature type="transmembrane region" description="Helical" evidence="6">
    <location>
        <begin position="737"/>
        <end position="758"/>
    </location>
</feature>
<dbReference type="Pfam" id="PF04547">
    <property type="entry name" value="Anoctamin"/>
    <property type="match status" value="1"/>
</dbReference>
<feature type="transmembrane region" description="Helical" evidence="6">
    <location>
        <begin position="699"/>
        <end position="717"/>
    </location>
</feature>
<keyword evidence="2" id="KW-0276">Fatty acid metabolism</keyword>
<dbReference type="PANTHER" id="PTHR43272:SF32">
    <property type="entry name" value="AMP-DEPENDENT SYNTHETASE_LIGASE DOMAIN-CONTAINING PROTEIN"/>
    <property type="match status" value="1"/>
</dbReference>
<dbReference type="EC" id="6.2.1.3" evidence="4"/>
<feature type="domain" description="AMP-dependent synthetase/ligase" evidence="7">
    <location>
        <begin position="1187"/>
        <end position="1610"/>
    </location>
</feature>
<feature type="non-terminal residue" evidence="10">
    <location>
        <position position="1"/>
    </location>
</feature>
<dbReference type="STRING" id="568069.A0A1J1IWQ2"/>
<dbReference type="Pfam" id="PF16178">
    <property type="entry name" value="Anoct_dimer"/>
    <property type="match status" value="1"/>
</dbReference>
<dbReference type="InterPro" id="IPR000873">
    <property type="entry name" value="AMP-dep_synth/lig_dom"/>
</dbReference>
<evidence type="ECO:0000259" key="7">
    <source>
        <dbReference type="Pfam" id="PF00501"/>
    </source>
</evidence>
<feature type="domain" description="AMP-dependent synthetase/ligase" evidence="7">
    <location>
        <begin position="2490"/>
        <end position="2913"/>
    </location>
</feature>
<dbReference type="GO" id="GO:0016020">
    <property type="term" value="C:membrane"/>
    <property type="evidence" value="ECO:0007669"/>
    <property type="project" value="TreeGrafter"/>
</dbReference>
<keyword evidence="6" id="KW-0812">Transmembrane</keyword>
<keyword evidence="1" id="KW-0436">Ligase</keyword>
<evidence type="ECO:0000256" key="1">
    <source>
        <dbReference type="ARBA" id="ARBA00022598"/>
    </source>
</evidence>
<evidence type="ECO:0000256" key="4">
    <source>
        <dbReference type="ARBA" id="ARBA00026121"/>
    </source>
</evidence>
<reference evidence="10 11" key="1">
    <citation type="submission" date="2015-04" db="EMBL/GenBank/DDBJ databases">
        <authorList>
            <person name="Syromyatnikov M.Y."/>
            <person name="Popov V.N."/>
        </authorList>
    </citation>
    <scope>NUCLEOTIDE SEQUENCE [LARGE SCALE GENOMIC DNA]</scope>
</reference>
<evidence type="ECO:0000256" key="5">
    <source>
        <dbReference type="SAM" id="MobiDB-lite"/>
    </source>
</evidence>
<evidence type="ECO:0000256" key="6">
    <source>
        <dbReference type="SAM" id="Phobius"/>
    </source>
</evidence>
<proteinExistence type="predicted"/>
<feature type="transmembrane region" description="Helical" evidence="6">
    <location>
        <begin position="864"/>
        <end position="886"/>
    </location>
</feature>
<feature type="transmembrane region" description="Helical" evidence="6">
    <location>
        <begin position="573"/>
        <end position="592"/>
    </location>
</feature>
<gene>
    <name evidence="10" type="ORF">CLUMA_CG016250</name>
</gene>
<dbReference type="EMBL" id="CVRI01000059">
    <property type="protein sequence ID" value="CRL03590.1"/>
    <property type="molecule type" value="Genomic_DNA"/>
</dbReference>
<feature type="region of interest" description="Disordered" evidence="5">
    <location>
        <begin position="19"/>
        <end position="56"/>
    </location>
</feature>
<keyword evidence="6" id="KW-1133">Transmembrane helix</keyword>
<feature type="transmembrane region" description="Helical" evidence="6">
    <location>
        <begin position="914"/>
        <end position="939"/>
    </location>
</feature>
<sequence>KKRLKVNSVTCPSIEKEGNWDRKVQSSPAKGYRRLSGYALDDKQSDPSTYRQSKSLEDVGNKVKVNSSNHLFLINDVDEDETNMNKSKRDLIESDAFGPIVNQNTLPGTPMVDSLSEISKSFGSGISINIHNDRRPSVSGSFDESFHSITSSKFLLLQRFTEIESMHPNALERKFSYKKRKKFTENDVIKEVSPDSGHGDDISLVLSPNDGFDGNSNSAERRPSKQDPELREDPDSLFFRDGRRKIDMVLCYGEEFDGVMTEIDARRREQRKCFQENLTKEGLDIEIEDKSQAFDEKTFFVKIHLPWRTESRYAEVMNLKLPIRRFHTISVKNSDNESNVIAKNKNIQTMYRFLKKMWNYFITITEYDYTLIEKEPSFYSATAGGKREEQFIVKDRMTHYNSAQRSLIVFQILLRAKYDDGEKCGIRRLLNDGTYQSCFPLHEGRHDKSHSSGTVFDRRLLYLEWANPFKTWYKRQPLCLVRKYFGDKIALYFCWLGFYTQMLVFPAIVGFLCFIYGLASMNSDDNTPSKEMCNPYGIGNITLCPLCDKACSYQKLHDSCFFAQLTYLFDNPATVFFAIFMSLWATTFLELWKRKQSMVAWEWDLHNVENDEEPRPEFETSVKTFRINPVTREKEAYMPYWHKFFRLMATGSVVLFMICIVLGAVLGTIIYRISLVSVIYGGFGYYLKGHAKLFTSMTAALINLIIIMLLTKVYHRLAIYLTTIENPRTQTEYEDSYTFKIFVFEFMNYYSSLIYIAFFKGRFYDYPGDDGARKNEFFKLKGDICDPAGCLSELCIQLSIIMIGKQFFNNFMEYLYPAFYNWWRQRKHKKETKDQSHRHTSWEQDYHLQDPGRLALFDEYLEMIIQYGFVTLFVAAFPLAPLFALLNNIAEVRLDAYKMVSQARRPLAERVEDIGAWFGILKIITYVAVVSNAFVIAYTSDFIPRMVYKYVYSQRNDLTGYIYHSLSIFNTSDYREEWGAKNENDPETCFYRGYRQPYNSSEQYDLSPVYWHVFAARLAFVVVFEHLVFVITAVMQFLIPDIPRELKTQMQREQLLAKEAKYQNGIAKAQEYEDLLTAIRDNNGSNKIAKGNNDVHVDKFLRFAITRCFWGRISRGVSRDERTDSKPRTPLDAFGRVMSYKKMSRHSTVKDTTQLRVDDPSKPIKIFRNPNDRTASVEPITVPALMKRTVENYGNHTALMHKDESSKKWKGITYKELRDRVEKMAKVFIKLGLKRHGTVAVLAFNSVEWFVSELAAIHAGGQIAGVYTTNSVDSCLHVLESSRANIVIVDDPKQMEKIHAIKDQLKDLKAVVQTLSPYAEYIKNEDGYWRWSEIENLNTDNVEEEYQNRLSSIAANECCCLVYTSGTVGKPKGVMLSHDNFTWDAYALSAHVSNLQMGREVLVSYLPLSHVAAQIMDIFMMLTVAGTVYFADKDALKGSLVKTLLEARPTNFMAVPRVYEKLHEKLAQISTESNTIKRMIGSWARNVTLEHHLTRMSGRSSNSIQYKLAKTMFTSKVKKALGLDRAKNFITGAAPLSRETKEFFLSLDIHIVEAFGMSETTGGHTMSSVDQSSFETIGRQIPGVQTKIINEGEDGKGEICIRGRHVFMGYINDMEKTIETIDDDRWLRTGDTGYIDRDGYVFITGRIKELIITAGGENIPPILIENAVKQQCPAISNAFLVGDKRKFLTVLLTLRTLVDGEGIPCDELAPETIKWLEGISCGKKYKKLSEILAAGPDVTVNKELQNAVDCANKKAISNAQKVQKFAILPCDFSIPTGEFGPTMKLKRNVVVENRMKETTEFRVTEKSKPVRILRDPNDRPSSVAPITVPALMKRTVDNYGSHTALMYKDEVTKAWKGITYKEYRDRVEKIAKVFIKLGLERHGVVAVLAFNSVEWFVSELAAIHAGGIIAGVYTTNSTESVHHILESSKANIVVVDDAKQMEKIHAIKDKLPHLKAVIQTLSPYAPYVKRDDGYYRWSELEAIKTETVEEEYQRRQAEIVANECCSLIYTSGTVGKPKGVMLSHDNLTWDAYSVTVRLNELQMGKEVLVSYLPLSHVAGQMVDVYIPLTLAGTIYFADRDALKGSLVKTLVEAQPTLFMGVPRVFEKMQEKMLAVGAQSGALKRLIGSWAKSVTLNHHLDRMAGRPSNSIQYKIATKLVMSKVKFALGFSRIKFMVTGAAPMSVDTKKYFLSLDMPILDVYGMSETSGGHSLSSFDSPAFETSGKSLPGIKSKIINKDENGHGEICIKGRHVFMGYLNELEKTMETLDDEGWLRTGDIGYIDNDGYIFITGRIKELIITAGGENIPPVLIENLVKSECPAISNAFLVGDKRKFLTMLVTLKTEMDSEGAPKDELAGETLKWLEGLEVKHKTLSEVLAAGPDPKVLHAIQEAINRANKSSVSNAQKVQKFAILPHDFSIPTGELGPTMKLKRNIVADMYKDSMIKMNDSLKVSNDIKNIRVTDPTKTVTILNDSNDRSSSVAPITVPALMKRTVDNYGSHTALMYKDEVTKAWKGITYKEYRDRVEKIAKVFIKLGLERHGVVAVLAFNSLEWFVSELAAIHAGGIIAGIYSTNSSDACLHILETSKANIVVVDDAIQLEKIRQIKDKLPHLKAVVNILSSSLDDLKESEGYWSWKEIEILDTNDVEQEYQRRSSQIVPNECCCLIYTSGTVGMPKGVMLSHDNLTYEAFTLMTRFECQKGRERVISYLPLSHIAGQMLDVFLPMMFAGTTYFADKNALKGSIFRYIYKVKPTLFFGVPRIFEKLQEMMINNEAQSGALKRAIYSWAKRVTLEHNLNQMAGRPTASILSKFIEMLITNKVKNDLGLGECRYMFTGAAPMSVETKKYFLSMNMKIYDAFGMSESSGAHCICPEDFNSFETVGSELFGFKTKTIDQDENGHGEICIKGRHVFMGYLNELEKTMETLDDEGWLRTGDIGYIDNDGYIFITGRIKELIITAGGENIPPVLIENLVKSECPAISNAFLVGDKRKFLTMLVTLKTEMDSEGAPKDELAGETLKWLEGLEVKHKTLSEVLAAGPDPKVLHAIQEAINRANKSSVSNAQKVQKFAILPHDFSIPTGELGPTMKLKRNIVAGMYKDVIEKLYENN</sequence>
<dbReference type="OrthoDB" id="296386at2759"/>
<feature type="transmembrane region" description="Helical" evidence="6">
    <location>
        <begin position="644"/>
        <end position="663"/>
    </location>
</feature>
<dbReference type="Gene3D" id="3.40.50.12780">
    <property type="entry name" value="N-terminal domain of ligase-like"/>
    <property type="match status" value="4"/>
</dbReference>
<dbReference type="Proteomes" id="UP000183832">
    <property type="component" value="Unassembled WGS sequence"/>
</dbReference>
<dbReference type="PANTHER" id="PTHR43272">
    <property type="entry name" value="LONG-CHAIN-FATTY-ACID--COA LIGASE"/>
    <property type="match status" value="1"/>
</dbReference>
<feature type="region of interest" description="Disordered" evidence="5">
    <location>
        <begin position="189"/>
        <end position="235"/>
    </location>
</feature>
<accession>A0A1J1IWQ2</accession>
<organism evidence="10 11">
    <name type="scientific">Clunio marinus</name>
    <dbReference type="NCBI Taxonomy" id="568069"/>
    <lineage>
        <taxon>Eukaryota</taxon>
        <taxon>Metazoa</taxon>
        <taxon>Ecdysozoa</taxon>
        <taxon>Arthropoda</taxon>
        <taxon>Hexapoda</taxon>
        <taxon>Insecta</taxon>
        <taxon>Pterygota</taxon>
        <taxon>Neoptera</taxon>
        <taxon>Endopterygota</taxon>
        <taxon>Diptera</taxon>
        <taxon>Nematocera</taxon>
        <taxon>Chironomoidea</taxon>
        <taxon>Chironomidae</taxon>
        <taxon>Clunio</taxon>
    </lineage>
</organism>
<evidence type="ECO:0000256" key="3">
    <source>
        <dbReference type="ARBA" id="ARBA00023098"/>
    </source>
</evidence>
<dbReference type="GO" id="GO:0046983">
    <property type="term" value="F:protein dimerization activity"/>
    <property type="evidence" value="ECO:0007669"/>
    <property type="project" value="InterPro"/>
</dbReference>
<dbReference type="Pfam" id="PF23562">
    <property type="entry name" value="AMP-binding_C_3"/>
    <property type="match status" value="2"/>
</dbReference>